<reference evidence="2 3" key="1">
    <citation type="journal article" date="2017" name="Water Res.">
        <title>Comammox in drinking water systems.</title>
        <authorList>
            <person name="Wang Y."/>
            <person name="Ma L."/>
            <person name="Mao Y."/>
            <person name="Jiang X."/>
            <person name="Xia Y."/>
            <person name="Yu K."/>
            <person name="Li B."/>
            <person name="Zhang T."/>
        </authorList>
    </citation>
    <scope>NUCLEOTIDE SEQUENCE [LARGE SCALE GENOMIC DNA]</scope>
    <source>
        <strain evidence="2">SG_bin8</strain>
    </source>
</reference>
<dbReference type="InterPro" id="IPR000944">
    <property type="entry name" value="Tscrpt_reg_Rrf2"/>
</dbReference>
<proteinExistence type="predicted"/>
<dbReference type="Pfam" id="PF02082">
    <property type="entry name" value="Rrf2"/>
    <property type="match status" value="1"/>
</dbReference>
<evidence type="ECO:0000313" key="3">
    <source>
        <dbReference type="Proteomes" id="UP000192872"/>
    </source>
</evidence>
<dbReference type="GO" id="GO:0005829">
    <property type="term" value="C:cytosol"/>
    <property type="evidence" value="ECO:0007669"/>
    <property type="project" value="TreeGrafter"/>
</dbReference>
<dbReference type="GO" id="GO:0003700">
    <property type="term" value="F:DNA-binding transcription factor activity"/>
    <property type="evidence" value="ECO:0007669"/>
    <property type="project" value="TreeGrafter"/>
</dbReference>
<protein>
    <recommendedName>
        <fullName evidence="4">Rrf2 family transcriptional regulator</fullName>
    </recommendedName>
</protein>
<dbReference type="GO" id="GO:0003677">
    <property type="term" value="F:DNA binding"/>
    <property type="evidence" value="ECO:0007669"/>
    <property type="project" value="UniProtKB-KW"/>
</dbReference>
<dbReference type="RefSeq" id="WP_376801990.1">
    <property type="nucleotide sequence ID" value="NZ_DBNB01000034.1"/>
</dbReference>
<dbReference type="InterPro" id="IPR036390">
    <property type="entry name" value="WH_DNA-bd_sf"/>
</dbReference>
<dbReference type="Gene3D" id="1.10.10.10">
    <property type="entry name" value="Winged helix-like DNA-binding domain superfamily/Winged helix DNA-binding domain"/>
    <property type="match status" value="1"/>
</dbReference>
<dbReference type="AlphaFoldDB" id="A0A1W9HW27"/>
<evidence type="ECO:0000313" key="2">
    <source>
        <dbReference type="EMBL" id="OQW51656.1"/>
    </source>
</evidence>
<comment type="caution">
    <text evidence="2">The sequence shown here is derived from an EMBL/GenBank/DDBJ whole genome shotgun (WGS) entry which is preliminary data.</text>
</comment>
<dbReference type="SUPFAM" id="SSF46785">
    <property type="entry name" value="Winged helix' DNA-binding domain"/>
    <property type="match status" value="1"/>
</dbReference>
<dbReference type="STRING" id="1827387.A4S15_10560"/>
<dbReference type="PROSITE" id="PS51197">
    <property type="entry name" value="HTH_RRF2_2"/>
    <property type="match status" value="1"/>
</dbReference>
<gene>
    <name evidence="2" type="ORF">A4S15_10560</name>
</gene>
<keyword evidence="1" id="KW-0238">DNA-binding</keyword>
<dbReference type="PANTHER" id="PTHR33221:SF5">
    <property type="entry name" value="HTH-TYPE TRANSCRIPTIONAL REGULATOR ISCR"/>
    <property type="match status" value="1"/>
</dbReference>
<dbReference type="PANTHER" id="PTHR33221">
    <property type="entry name" value="WINGED HELIX-TURN-HELIX TRANSCRIPTIONAL REGULATOR, RRF2 FAMILY"/>
    <property type="match status" value="1"/>
</dbReference>
<evidence type="ECO:0008006" key="4">
    <source>
        <dbReference type="Google" id="ProtNLM"/>
    </source>
</evidence>
<name>A0A1W9HW27_9HYPH</name>
<accession>A0A1W9HW27</accession>
<organism evidence="2 3">
    <name type="scientific">Candidatus Raskinella chloraquaticus</name>
    <dbReference type="NCBI Taxonomy" id="1951219"/>
    <lineage>
        <taxon>Bacteria</taxon>
        <taxon>Pseudomonadati</taxon>
        <taxon>Pseudomonadota</taxon>
        <taxon>Alphaproteobacteria</taxon>
        <taxon>Hyphomicrobiales</taxon>
        <taxon>Phreatobacteraceae</taxon>
        <taxon>Candidatus Raskinella</taxon>
    </lineage>
</organism>
<sequence>MVLSRRVILALLAICDIALHARANRVSARELSQRYQLPPRHFESILQDLTRAGIIRGQRGPKGGYELAVERRRLPISAILEAVYKHPDNDILPPDGLAARLVGSVVEAADQRLKSLLSDISIDDVLERSTLKAEVNAGDFSI</sequence>
<dbReference type="EMBL" id="LWDL01000018">
    <property type="protein sequence ID" value="OQW51656.1"/>
    <property type="molecule type" value="Genomic_DNA"/>
</dbReference>
<evidence type="ECO:0000256" key="1">
    <source>
        <dbReference type="ARBA" id="ARBA00023125"/>
    </source>
</evidence>
<dbReference type="InterPro" id="IPR036388">
    <property type="entry name" value="WH-like_DNA-bd_sf"/>
</dbReference>
<dbReference type="Proteomes" id="UP000192872">
    <property type="component" value="Unassembled WGS sequence"/>
</dbReference>